<gene>
    <name evidence="3" type="ORF">D8I35_04065</name>
</gene>
<organism evidence="3 4">
    <name type="scientific">Corticibacter populi</name>
    <dbReference type="NCBI Taxonomy" id="1550736"/>
    <lineage>
        <taxon>Bacteria</taxon>
        <taxon>Pseudomonadati</taxon>
        <taxon>Pseudomonadota</taxon>
        <taxon>Betaproteobacteria</taxon>
        <taxon>Burkholderiales</taxon>
        <taxon>Comamonadaceae</taxon>
        <taxon>Corticibacter</taxon>
    </lineage>
</organism>
<feature type="compositionally biased region" description="Polar residues" evidence="1">
    <location>
        <begin position="211"/>
        <end position="220"/>
    </location>
</feature>
<dbReference type="Proteomes" id="UP000278006">
    <property type="component" value="Unassembled WGS sequence"/>
</dbReference>
<evidence type="ECO:0000256" key="1">
    <source>
        <dbReference type="SAM" id="MobiDB-lite"/>
    </source>
</evidence>
<proteinExistence type="predicted"/>
<comment type="caution">
    <text evidence="3">The sequence shown here is derived from an EMBL/GenBank/DDBJ whole genome shotgun (WGS) entry which is preliminary data.</text>
</comment>
<dbReference type="InterPro" id="IPR007470">
    <property type="entry name" value="HemX"/>
</dbReference>
<sequence length="437" mass="47201">MDQPSNDHAPPLQLHQLIDRWRRPVVLPAWGTWLLMAGASIALLLAYSQWKRLNHIQEQLATQSAVTQTQAIEARTLAQQAQELAQDAAARAKLSEVRINEYTLQRSHLEQLAFELSRNHDEAMLVDIEASLRLAQQQAQLTGLADPLIAALRNASQRFDRLDQPRLLPVHAAIERDLARLTSTAVTDTAGLLGRIDSLLLQLEQLPLSNAVGTPSNRATASPEVTPATAAGDTAASDAAAGATESAASTASGDGAVPVHPGWMHRIWSSMRGGVSDLVRVQRIDHPDAALLTVEQAFFLRENLRLQLMNARMGLLARQTASARADLATVQALLLKYYDTGAPRTRHALQTLRQLQEHIQAVETPAITDTLAAIAAVHASRQPAFAAPAGASISDGDTTAEPEAEDLNGPQSRAPALVPWPEPGQALYRPMTWVEAG</sequence>
<reference evidence="3 4" key="1">
    <citation type="submission" date="2018-10" db="EMBL/GenBank/DDBJ databases">
        <title>Draft genome of Cortibacter populi DSM10536.</title>
        <authorList>
            <person name="Bernier A.-M."/>
            <person name="Bernard K."/>
        </authorList>
    </citation>
    <scope>NUCLEOTIDE SEQUENCE [LARGE SCALE GENOMIC DNA]</scope>
    <source>
        <strain evidence="3 4">DSM 105136</strain>
    </source>
</reference>
<dbReference type="EMBL" id="RDQO01000001">
    <property type="protein sequence ID" value="RMX08288.1"/>
    <property type="molecule type" value="Genomic_DNA"/>
</dbReference>
<feature type="transmembrane region" description="Helical" evidence="2">
    <location>
        <begin position="27"/>
        <end position="47"/>
    </location>
</feature>
<feature type="compositionally biased region" description="Low complexity" evidence="1">
    <location>
        <begin position="228"/>
        <end position="255"/>
    </location>
</feature>
<dbReference type="Pfam" id="PF04375">
    <property type="entry name" value="HemX"/>
    <property type="match status" value="1"/>
</dbReference>
<keyword evidence="2" id="KW-1133">Transmembrane helix</keyword>
<dbReference type="PANTHER" id="PTHR38043">
    <property type="entry name" value="PROTEIN HEMX"/>
    <property type="match status" value="1"/>
</dbReference>
<evidence type="ECO:0000256" key="2">
    <source>
        <dbReference type="SAM" id="Phobius"/>
    </source>
</evidence>
<evidence type="ECO:0008006" key="5">
    <source>
        <dbReference type="Google" id="ProtNLM"/>
    </source>
</evidence>
<protein>
    <recommendedName>
        <fullName evidence="5">Heme biosynthesis operon protein HemX</fullName>
    </recommendedName>
</protein>
<feature type="region of interest" description="Disordered" evidence="1">
    <location>
        <begin position="387"/>
        <end position="421"/>
    </location>
</feature>
<keyword evidence="2" id="KW-0472">Membrane</keyword>
<dbReference type="AlphaFoldDB" id="A0A3M6QZ93"/>
<accession>A0A3M6QZ93</accession>
<name>A0A3M6QZ93_9BURK</name>
<dbReference type="PANTHER" id="PTHR38043:SF1">
    <property type="entry name" value="PROTEIN HEMX"/>
    <property type="match status" value="1"/>
</dbReference>
<dbReference type="OrthoDB" id="9787650at2"/>
<evidence type="ECO:0000313" key="3">
    <source>
        <dbReference type="EMBL" id="RMX08288.1"/>
    </source>
</evidence>
<keyword evidence="2" id="KW-0812">Transmembrane</keyword>
<dbReference type="RefSeq" id="WP_122226411.1">
    <property type="nucleotide sequence ID" value="NZ_RDQO01000001.1"/>
</dbReference>
<evidence type="ECO:0000313" key="4">
    <source>
        <dbReference type="Proteomes" id="UP000278006"/>
    </source>
</evidence>
<keyword evidence="4" id="KW-1185">Reference proteome</keyword>
<feature type="region of interest" description="Disordered" evidence="1">
    <location>
        <begin position="211"/>
        <end position="255"/>
    </location>
</feature>